<feature type="domain" description="ARB-07466-like C-terminal" evidence="2">
    <location>
        <begin position="237"/>
        <end position="340"/>
    </location>
</feature>
<proteinExistence type="predicted"/>
<name>A0AA37QAG0_9MYCO</name>
<dbReference type="InterPro" id="IPR058593">
    <property type="entry name" value="ARB_07466-like_C"/>
</dbReference>
<dbReference type="Pfam" id="PF26571">
    <property type="entry name" value="VldE"/>
    <property type="match status" value="1"/>
</dbReference>
<sequence>MGAGVAQLVADVDRLLTRAHELFPASGGSAGTVFAASGGQGAAPPAPGGGSGLGSGVAGAAGAYGAVRGPVSGLDAESGHGAGAAGAVGQQGHAGSGSVRDVARAQAAAIGRVAHTGAGMRLMVSAMDERLGAMQRQIEQTTAQNRLLTLRLRQMAQAYQGLRVGGGGGGLSGLSGIPMMLGGGRGGGVSGLSGLGSLPTSLLGQLGSGGAGGGAGIPAGLVGGSAGGVLPPGVASEKGLQRDTILAARAVSAAFPEIRTIGGVRPDSLKWHPNGQAIDVMIPDPGSPHGKALGDAVLRFALQHTHQFNLNHVIWHQTLYNPDGSSQLMENRGSATQNHMDHVHIATNGGGHARGDEVYRL</sequence>
<dbReference type="EMBL" id="BRXE01000134">
    <property type="protein sequence ID" value="GLB86346.1"/>
    <property type="molecule type" value="Genomic_DNA"/>
</dbReference>
<dbReference type="Proteomes" id="UP001165663">
    <property type="component" value="Unassembled WGS sequence"/>
</dbReference>
<reference evidence="3" key="1">
    <citation type="submission" date="2022-07" db="EMBL/GenBank/DDBJ databases">
        <title>Mycobacterium kiyosense sp. nov., scotochromogenic slow-glowing species isolated from respiratory specimens.</title>
        <authorList>
            <person name="Fukano H."/>
            <person name="Kazumi Y."/>
            <person name="Sakagami N."/>
            <person name="Ato M."/>
            <person name="Mitarai S."/>
            <person name="Hoshino Y."/>
        </authorList>
    </citation>
    <scope>NUCLEOTIDE SEQUENCE</scope>
    <source>
        <strain evidence="3">SRL2020-028</strain>
    </source>
</reference>
<dbReference type="AlphaFoldDB" id="A0AA37QAG0"/>
<dbReference type="GeneID" id="83632362"/>
<comment type="caution">
    <text evidence="3">The sequence shown here is derived from an EMBL/GenBank/DDBJ whole genome shotgun (WGS) entry which is preliminary data.</text>
</comment>
<feature type="region of interest" description="Disordered" evidence="1">
    <location>
        <begin position="76"/>
        <end position="100"/>
    </location>
</feature>
<evidence type="ECO:0000256" key="1">
    <source>
        <dbReference type="SAM" id="MobiDB-lite"/>
    </source>
</evidence>
<evidence type="ECO:0000313" key="4">
    <source>
        <dbReference type="Proteomes" id="UP001165663"/>
    </source>
</evidence>
<accession>A0AA37QAG0</accession>
<evidence type="ECO:0000259" key="2">
    <source>
        <dbReference type="Pfam" id="PF26571"/>
    </source>
</evidence>
<organism evidence="3 4">
    <name type="scientific">Mycobacterium kiyosense</name>
    <dbReference type="NCBI Taxonomy" id="2871094"/>
    <lineage>
        <taxon>Bacteria</taxon>
        <taxon>Bacillati</taxon>
        <taxon>Actinomycetota</taxon>
        <taxon>Actinomycetes</taxon>
        <taxon>Mycobacteriales</taxon>
        <taxon>Mycobacteriaceae</taxon>
        <taxon>Mycobacterium</taxon>
    </lineage>
</organism>
<gene>
    <name evidence="3" type="ORF">SRL2020028_56020</name>
</gene>
<evidence type="ECO:0000313" key="3">
    <source>
        <dbReference type="EMBL" id="GLB86346.1"/>
    </source>
</evidence>
<protein>
    <recommendedName>
        <fullName evidence="2">ARB-07466-like C-terminal domain-containing protein</fullName>
    </recommendedName>
</protein>
<dbReference type="RefSeq" id="WP_255736024.1">
    <property type="nucleotide sequence ID" value="NZ_BRXE01000134.1"/>
</dbReference>
<feature type="compositionally biased region" description="Low complexity" evidence="1">
    <location>
        <begin position="87"/>
        <end position="100"/>
    </location>
</feature>